<sequence length="193" mass="21691">MMMKVLVIILASLSLAACSNQNTKSQSQSTVSSSKKVAKSEKKTPRATEVKPDIHKKYAGLPLMTIPSEFRGTWYRSDAFSKKARKLVITKHLVNDSVLYQKTGKVKLDHNSAKQNKQYAGDISIARVEQKNGQSWLRVHDVLGTVDLIYITGQFKGHKCLYLAYSSGDIHSAIFTDKKTAIKYRKYDFSKIS</sequence>
<feature type="chain" id="PRO_5039279476" description="Lipoprotein" evidence="2">
    <location>
        <begin position="17"/>
        <end position="193"/>
    </location>
</feature>
<organism evidence="3 4">
    <name type="scientific">Lactobacillus kalixensis DSM 16043</name>
    <dbReference type="NCBI Taxonomy" id="1423763"/>
    <lineage>
        <taxon>Bacteria</taxon>
        <taxon>Bacillati</taxon>
        <taxon>Bacillota</taxon>
        <taxon>Bacilli</taxon>
        <taxon>Lactobacillales</taxon>
        <taxon>Lactobacillaceae</taxon>
        <taxon>Lactobacillus</taxon>
    </lineage>
</organism>
<evidence type="ECO:0008006" key="5">
    <source>
        <dbReference type="Google" id="ProtNLM"/>
    </source>
</evidence>
<accession>A0A0R1U8Q3</accession>
<dbReference type="STRING" id="1423763.FC46_GL000813"/>
<feature type="region of interest" description="Disordered" evidence="1">
    <location>
        <begin position="22"/>
        <end position="51"/>
    </location>
</feature>
<reference evidence="3 4" key="1">
    <citation type="journal article" date="2015" name="Genome Announc.">
        <title>Expanding the biotechnology potential of lactobacilli through comparative genomics of 213 strains and associated genera.</title>
        <authorList>
            <person name="Sun Z."/>
            <person name="Harris H.M."/>
            <person name="McCann A."/>
            <person name="Guo C."/>
            <person name="Argimon S."/>
            <person name="Zhang W."/>
            <person name="Yang X."/>
            <person name="Jeffery I.B."/>
            <person name="Cooney J.C."/>
            <person name="Kagawa T.F."/>
            <person name="Liu W."/>
            <person name="Song Y."/>
            <person name="Salvetti E."/>
            <person name="Wrobel A."/>
            <person name="Rasinkangas P."/>
            <person name="Parkhill J."/>
            <person name="Rea M.C."/>
            <person name="O'Sullivan O."/>
            <person name="Ritari J."/>
            <person name="Douillard F.P."/>
            <person name="Paul Ross R."/>
            <person name="Yang R."/>
            <person name="Briner A.E."/>
            <person name="Felis G.E."/>
            <person name="de Vos W.M."/>
            <person name="Barrangou R."/>
            <person name="Klaenhammer T.R."/>
            <person name="Caufield P.W."/>
            <person name="Cui Y."/>
            <person name="Zhang H."/>
            <person name="O'Toole P.W."/>
        </authorList>
    </citation>
    <scope>NUCLEOTIDE SEQUENCE [LARGE SCALE GENOMIC DNA]</scope>
    <source>
        <strain evidence="3 4">DSM 16043</strain>
    </source>
</reference>
<evidence type="ECO:0000313" key="4">
    <source>
        <dbReference type="Proteomes" id="UP000051036"/>
    </source>
</evidence>
<proteinExistence type="predicted"/>
<dbReference type="PROSITE" id="PS51257">
    <property type="entry name" value="PROKAR_LIPOPROTEIN"/>
    <property type="match status" value="1"/>
</dbReference>
<keyword evidence="2" id="KW-0732">Signal</keyword>
<feature type="signal peptide" evidence="2">
    <location>
        <begin position="1"/>
        <end position="16"/>
    </location>
</feature>
<evidence type="ECO:0000313" key="3">
    <source>
        <dbReference type="EMBL" id="KRL89454.1"/>
    </source>
</evidence>
<evidence type="ECO:0000256" key="2">
    <source>
        <dbReference type="SAM" id="SignalP"/>
    </source>
</evidence>
<feature type="compositionally biased region" description="Basic and acidic residues" evidence="1">
    <location>
        <begin position="38"/>
        <end position="51"/>
    </location>
</feature>
<dbReference type="PATRIC" id="fig|1423763.3.peg.823"/>
<protein>
    <recommendedName>
        <fullName evidence="5">Lipoprotein</fullName>
    </recommendedName>
</protein>
<dbReference type="Proteomes" id="UP000051036">
    <property type="component" value="Unassembled WGS sequence"/>
</dbReference>
<comment type="caution">
    <text evidence="3">The sequence shown here is derived from an EMBL/GenBank/DDBJ whole genome shotgun (WGS) entry which is preliminary data.</text>
</comment>
<evidence type="ECO:0000256" key="1">
    <source>
        <dbReference type="SAM" id="MobiDB-lite"/>
    </source>
</evidence>
<gene>
    <name evidence="3" type="ORF">FC46_GL000813</name>
</gene>
<feature type="compositionally biased region" description="Low complexity" evidence="1">
    <location>
        <begin position="22"/>
        <end position="35"/>
    </location>
</feature>
<dbReference type="EMBL" id="AZFM01000023">
    <property type="protein sequence ID" value="KRL89454.1"/>
    <property type="molecule type" value="Genomic_DNA"/>
</dbReference>
<name>A0A0R1U8Q3_9LACO</name>
<keyword evidence="4" id="KW-1185">Reference proteome</keyword>
<dbReference type="AlphaFoldDB" id="A0A0R1U8Q3"/>